<keyword evidence="5 7" id="KW-1133">Transmembrane helix</keyword>
<protein>
    <recommendedName>
        <fullName evidence="8">ABC3 transporter permease C-terminal domain-containing protein</fullName>
    </recommendedName>
</protein>
<comment type="subcellular location">
    <subcellularLocation>
        <location evidence="1">Cell membrane</location>
        <topology evidence="1">Multi-pass membrane protein</topology>
    </subcellularLocation>
</comment>
<evidence type="ECO:0000256" key="3">
    <source>
        <dbReference type="ARBA" id="ARBA00022475"/>
    </source>
</evidence>
<evidence type="ECO:0000256" key="4">
    <source>
        <dbReference type="ARBA" id="ARBA00022692"/>
    </source>
</evidence>
<dbReference type="PANTHER" id="PTHR43738">
    <property type="entry name" value="ABC TRANSPORTER, MEMBRANE PROTEIN"/>
    <property type="match status" value="1"/>
</dbReference>
<reference evidence="9" key="1">
    <citation type="journal article" date="2014" name="Int. J. Syst. Evol. Microbiol.">
        <title>Complete genome of a new Firmicutes species belonging to the dominant human colonic microbiota ('Ruminococcus bicirculans') reveals two chromosomes and a selective capacity to utilize plant glucans.</title>
        <authorList>
            <consortium name="NISC Comparative Sequencing Program"/>
            <person name="Wegmann U."/>
            <person name="Louis P."/>
            <person name="Goesmann A."/>
            <person name="Henrissat B."/>
            <person name="Duncan S.H."/>
            <person name="Flint H.J."/>
        </authorList>
    </citation>
    <scope>NUCLEOTIDE SEQUENCE</scope>
    <source>
        <strain evidence="9">NBRC 108219</strain>
    </source>
</reference>
<proteinExistence type="predicted"/>
<dbReference type="InterPro" id="IPR003838">
    <property type="entry name" value="ABC3_permease_C"/>
</dbReference>
<evidence type="ECO:0000313" key="10">
    <source>
        <dbReference type="Proteomes" id="UP001161391"/>
    </source>
</evidence>
<dbReference type="Pfam" id="PF02687">
    <property type="entry name" value="FtsX"/>
    <property type="match status" value="1"/>
</dbReference>
<dbReference type="PROSITE" id="PS51257">
    <property type="entry name" value="PROKAR_LIPOPROTEIN"/>
    <property type="match status" value="1"/>
</dbReference>
<dbReference type="RefSeq" id="WP_284386824.1">
    <property type="nucleotide sequence ID" value="NZ_BSNK01000001.1"/>
</dbReference>
<comment type="caution">
    <text evidence="9">The sequence shown here is derived from an EMBL/GenBank/DDBJ whole genome shotgun (WGS) entry which is preliminary data.</text>
</comment>
<keyword evidence="6 7" id="KW-0472">Membrane</keyword>
<name>A0ABQ5V4H6_9PROT</name>
<dbReference type="EMBL" id="BSNK01000001">
    <property type="protein sequence ID" value="GLQ22444.1"/>
    <property type="molecule type" value="Genomic_DNA"/>
</dbReference>
<evidence type="ECO:0000256" key="5">
    <source>
        <dbReference type="ARBA" id="ARBA00022989"/>
    </source>
</evidence>
<feature type="domain" description="ABC3 transporter permease C-terminal" evidence="8">
    <location>
        <begin position="273"/>
        <end position="385"/>
    </location>
</feature>
<evidence type="ECO:0000313" key="9">
    <source>
        <dbReference type="EMBL" id="GLQ22444.1"/>
    </source>
</evidence>
<feature type="transmembrane region" description="Helical" evidence="7">
    <location>
        <begin position="268"/>
        <end position="287"/>
    </location>
</feature>
<organism evidence="9 10">
    <name type="scientific">Algimonas ampicilliniresistens</name>
    <dbReference type="NCBI Taxonomy" id="1298735"/>
    <lineage>
        <taxon>Bacteria</taxon>
        <taxon>Pseudomonadati</taxon>
        <taxon>Pseudomonadota</taxon>
        <taxon>Alphaproteobacteria</taxon>
        <taxon>Maricaulales</taxon>
        <taxon>Robiginitomaculaceae</taxon>
        <taxon>Algimonas</taxon>
    </lineage>
</organism>
<keyword evidence="4 7" id="KW-0812">Transmembrane</keyword>
<feature type="transmembrane region" description="Helical" evidence="7">
    <location>
        <begin position="322"/>
        <end position="345"/>
    </location>
</feature>
<evidence type="ECO:0000256" key="6">
    <source>
        <dbReference type="ARBA" id="ARBA00023136"/>
    </source>
</evidence>
<reference evidence="9" key="2">
    <citation type="submission" date="2023-01" db="EMBL/GenBank/DDBJ databases">
        <title>Draft genome sequence of Algimonas ampicilliniresistens strain NBRC 108219.</title>
        <authorList>
            <person name="Sun Q."/>
            <person name="Mori K."/>
        </authorList>
    </citation>
    <scope>NUCLEOTIDE SEQUENCE</scope>
    <source>
        <strain evidence="9">NBRC 108219</strain>
    </source>
</reference>
<evidence type="ECO:0000259" key="8">
    <source>
        <dbReference type="Pfam" id="PF02687"/>
    </source>
</evidence>
<evidence type="ECO:0000256" key="1">
    <source>
        <dbReference type="ARBA" id="ARBA00004651"/>
    </source>
</evidence>
<dbReference type="Proteomes" id="UP001161391">
    <property type="component" value="Unassembled WGS sequence"/>
</dbReference>
<dbReference type="InterPro" id="IPR051125">
    <property type="entry name" value="ABC-4/HrtB_transporter"/>
</dbReference>
<feature type="transmembrane region" description="Helical" evidence="7">
    <location>
        <begin position="357"/>
        <end position="381"/>
    </location>
</feature>
<evidence type="ECO:0000256" key="2">
    <source>
        <dbReference type="ARBA" id="ARBA00022448"/>
    </source>
</evidence>
<keyword evidence="10" id="KW-1185">Reference proteome</keyword>
<accession>A0ABQ5V4H6</accession>
<evidence type="ECO:0000256" key="7">
    <source>
        <dbReference type="SAM" id="Phobius"/>
    </source>
</evidence>
<sequence>MKSLARSNVGFHWRLFLSAVSVLALSGCLIYVAVGISAANIRSFSTYQRSLDVDLYIRSTGRDSVSLQKLLTEVDLYEDIIRAEPYLGRTRPQQVRLDDEVKQLSIAEIELGEDVILVPRFISSEAKEALSVPGTIIVSSTLKEKNDFKMGDVLWNSDDSFGLEIIGFFDAAVNRGFIGARTGYGFVSPETGRLFSPSTPRAIHFGGGVSRNFSRISMVGVRIPPDTSPEIAKQRLNQQFKGASLEAITPQEMGRRTSLDAILESKQFQGFLVVGVFAVLIPLFIIVQTLRSAILTQSQQFATMRALGIPSRHLVSTAMEQAFWVGTLGIGVSYCVMLGVKAGLLGRGIDMYVTSTVVWYVSAAILLAALIAGVISLTAIFKMKPQDLLR</sequence>
<gene>
    <name evidence="9" type="ORF">GCM10007853_03180</name>
</gene>
<dbReference type="PANTHER" id="PTHR43738:SF1">
    <property type="entry name" value="HEMIN TRANSPORT SYSTEM PERMEASE PROTEIN HRTB-RELATED"/>
    <property type="match status" value="1"/>
</dbReference>
<keyword evidence="2" id="KW-0813">Transport</keyword>
<keyword evidence="3" id="KW-1003">Cell membrane</keyword>